<keyword evidence="9" id="KW-0739">Sodium transport</keyword>
<organism evidence="13 14">
    <name type="scientific">Rothia aeria</name>
    <dbReference type="NCBI Taxonomy" id="172042"/>
    <lineage>
        <taxon>Bacteria</taxon>
        <taxon>Bacillati</taxon>
        <taxon>Actinomycetota</taxon>
        <taxon>Actinomycetes</taxon>
        <taxon>Micrococcales</taxon>
        <taxon>Micrococcaceae</taxon>
        <taxon>Rothia</taxon>
    </lineage>
</organism>
<comment type="subcellular location">
    <subcellularLocation>
        <location evidence="1">Cell membrane</location>
        <topology evidence="1">Multi-pass membrane protein</topology>
    </subcellularLocation>
</comment>
<feature type="transmembrane region" description="Helical" evidence="11">
    <location>
        <begin position="267"/>
        <end position="287"/>
    </location>
</feature>
<proteinExistence type="predicted"/>
<dbReference type="PANTHER" id="PTHR10110">
    <property type="entry name" value="SODIUM/HYDROGEN EXCHANGER"/>
    <property type="match status" value="1"/>
</dbReference>
<name>A0A7Z9D4Q5_9MICC</name>
<reference evidence="13 14" key="1">
    <citation type="submission" date="2018-12" db="EMBL/GenBank/DDBJ databases">
        <authorList>
            <consortium name="Pathogen Informatics"/>
        </authorList>
    </citation>
    <scope>NUCLEOTIDE SEQUENCE [LARGE SCALE GENOMIC DNA]</scope>
    <source>
        <strain evidence="13 14">NCTC10207</strain>
    </source>
</reference>
<dbReference type="InterPro" id="IPR018422">
    <property type="entry name" value="Cation/H_exchanger_CPA1"/>
</dbReference>
<evidence type="ECO:0000256" key="9">
    <source>
        <dbReference type="ARBA" id="ARBA00023201"/>
    </source>
</evidence>
<keyword evidence="3" id="KW-1003">Cell membrane</keyword>
<keyword evidence="7" id="KW-0406">Ion transport</keyword>
<feature type="transmembrane region" description="Helical" evidence="11">
    <location>
        <begin position="299"/>
        <end position="326"/>
    </location>
</feature>
<dbReference type="GO" id="GO:0005886">
    <property type="term" value="C:plasma membrane"/>
    <property type="evidence" value="ECO:0007669"/>
    <property type="project" value="UniProtKB-SubCell"/>
</dbReference>
<dbReference type="GO" id="GO:0015385">
    <property type="term" value="F:sodium:proton antiporter activity"/>
    <property type="evidence" value="ECO:0007669"/>
    <property type="project" value="InterPro"/>
</dbReference>
<keyword evidence="8 11" id="KW-0472">Membrane</keyword>
<sequence>MLYLSIIVLILLATVIMVGVGDRLNLPWPVMMTILGVGALLLPDRPHLEIDSEIILPIFLPPLLWAIGVKFSWGTLKRRWRSVLLYSVLLTTASALAVAGSAMWWVPGMTVAMALAIGAAIAPPDPVAVEAVAEPVGIPRRLIGTLQTEGSFNDAISLVLFHAAIHAIDHHEKVDPLKVLWDFSFGAVVAVVVGYIFGWLGGYVRQKAHGTVARSAVTLVIPFGVYLVAESVHASGVIAVVIAAVQFTSTKYLVALEAEDRLSNASFWQVIELLLTGLAFGLIGLQASEIIYQADSTRLLNLFCYGTLISLVAIAVRLLWFAAVWMLGNMKKTPVHEGAPGTFAEVIVMTWSGMRGLVTLILALSIPTVAGTEELRADSIVVVISVLFFTMVLPGLTLPFVVNVLGVKADHSEDNAVPELLELAQHAALEVLQEEARAASPETYRRVKDMCTAITRRDDIIENLPDEYKPKMQALKNSREEYTRLRDVAMTAAQHEVLSAQDRYDPNDVYRVIRKLDILSQADTIRSNNNFVLPAMPAGAVALERYRLLREHLGTSSIPLVENAPSSPLVTSVDSREKN</sequence>
<evidence type="ECO:0000313" key="13">
    <source>
        <dbReference type="EMBL" id="VEI21961.1"/>
    </source>
</evidence>
<feature type="transmembrane region" description="Helical" evidence="11">
    <location>
        <begin position="183"/>
        <end position="204"/>
    </location>
</feature>
<feature type="domain" description="Cation/H+ exchanger transmembrane" evidence="12">
    <location>
        <begin position="12"/>
        <end position="403"/>
    </location>
</feature>
<evidence type="ECO:0000259" key="12">
    <source>
        <dbReference type="Pfam" id="PF00999"/>
    </source>
</evidence>
<keyword evidence="5 11" id="KW-1133">Transmembrane helix</keyword>
<gene>
    <name evidence="13" type="primary">nhaK_1</name>
    <name evidence="13" type="ORF">NCTC10207_00027</name>
</gene>
<dbReference type="Pfam" id="PF00999">
    <property type="entry name" value="Na_H_Exchanger"/>
    <property type="match status" value="1"/>
</dbReference>
<feature type="compositionally biased region" description="Polar residues" evidence="10">
    <location>
        <begin position="560"/>
        <end position="573"/>
    </location>
</feature>
<dbReference type="EMBL" id="LR134479">
    <property type="protein sequence ID" value="VEI21961.1"/>
    <property type="molecule type" value="Genomic_DNA"/>
</dbReference>
<evidence type="ECO:0000256" key="4">
    <source>
        <dbReference type="ARBA" id="ARBA00022692"/>
    </source>
</evidence>
<feature type="transmembrane region" description="Helical" evidence="11">
    <location>
        <begin position="54"/>
        <end position="71"/>
    </location>
</feature>
<evidence type="ECO:0000256" key="1">
    <source>
        <dbReference type="ARBA" id="ARBA00004651"/>
    </source>
</evidence>
<evidence type="ECO:0000256" key="6">
    <source>
        <dbReference type="ARBA" id="ARBA00023053"/>
    </source>
</evidence>
<feature type="transmembrane region" description="Helical" evidence="11">
    <location>
        <begin position="83"/>
        <end position="106"/>
    </location>
</feature>
<evidence type="ECO:0000313" key="14">
    <source>
        <dbReference type="Proteomes" id="UP000282386"/>
    </source>
</evidence>
<dbReference type="RefSeq" id="WP_094758798.1">
    <property type="nucleotide sequence ID" value="NZ_CAURCD010000005.1"/>
</dbReference>
<keyword evidence="4 11" id="KW-0812">Transmembrane</keyword>
<dbReference type="Proteomes" id="UP000282386">
    <property type="component" value="Chromosome"/>
</dbReference>
<keyword evidence="6" id="KW-0915">Sodium</keyword>
<evidence type="ECO:0000256" key="7">
    <source>
        <dbReference type="ARBA" id="ARBA00023065"/>
    </source>
</evidence>
<feature type="region of interest" description="Disordered" evidence="10">
    <location>
        <begin position="560"/>
        <end position="579"/>
    </location>
</feature>
<evidence type="ECO:0000256" key="3">
    <source>
        <dbReference type="ARBA" id="ARBA00022475"/>
    </source>
</evidence>
<evidence type="ECO:0000256" key="2">
    <source>
        <dbReference type="ARBA" id="ARBA00022448"/>
    </source>
</evidence>
<evidence type="ECO:0000256" key="8">
    <source>
        <dbReference type="ARBA" id="ARBA00023136"/>
    </source>
</evidence>
<dbReference type="GO" id="GO:0015386">
    <property type="term" value="F:potassium:proton antiporter activity"/>
    <property type="evidence" value="ECO:0007669"/>
    <property type="project" value="TreeGrafter"/>
</dbReference>
<feature type="transmembrane region" description="Helical" evidence="11">
    <location>
        <begin position="346"/>
        <end position="367"/>
    </location>
</feature>
<feature type="transmembrane region" description="Helical" evidence="11">
    <location>
        <begin position="379"/>
        <end position="402"/>
    </location>
</feature>
<evidence type="ECO:0000256" key="5">
    <source>
        <dbReference type="ARBA" id="ARBA00022989"/>
    </source>
</evidence>
<dbReference type="GO" id="GO:0098719">
    <property type="term" value="P:sodium ion import across plasma membrane"/>
    <property type="evidence" value="ECO:0007669"/>
    <property type="project" value="TreeGrafter"/>
</dbReference>
<evidence type="ECO:0000256" key="10">
    <source>
        <dbReference type="SAM" id="MobiDB-lite"/>
    </source>
</evidence>
<dbReference type="GO" id="GO:0051453">
    <property type="term" value="P:regulation of intracellular pH"/>
    <property type="evidence" value="ECO:0007669"/>
    <property type="project" value="TreeGrafter"/>
</dbReference>
<dbReference type="AlphaFoldDB" id="A0A7Z9D4Q5"/>
<evidence type="ECO:0000256" key="11">
    <source>
        <dbReference type="SAM" id="Phobius"/>
    </source>
</evidence>
<dbReference type="PANTHER" id="PTHR10110:SF86">
    <property type="entry name" value="SODIUM_HYDROGEN EXCHANGER 7"/>
    <property type="match status" value="1"/>
</dbReference>
<dbReference type="InterPro" id="IPR006153">
    <property type="entry name" value="Cation/H_exchanger_TM"/>
</dbReference>
<accession>A0A7Z9D4Q5</accession>
<feature type="transmembrane region" description="Helical" evidence="11">
    <location>
        <begin position="216"/>
        <end position="247"/>
    </location>
</feature>
<dbReference type="Gene3D" id="6.10.140.1330">
    <property type="match status" value="1"/>
</dbReference>
<protein>
    <submittedName>
        <fullName evidence="13">Sodium, potassium, lithium and rubidium/H(+) antiporter</fullName>
    </submittedName>
</protein>
<keyword evidence="2" id="KW-0813">Transport</keyword>